<dbReference type="SUPFAM" id="SSF55455">
    <property type="entry name" value="SRF-like"/>
    <property type="match status" value="1"/>
</dbReference>
<name>A0A2I0H1B4_PUNGR</name>
<keyword evidence="5" id="KW-0539">Nucleus</keyword>
<dbReference type="GO" id="GO:0000978">
    <property type="term" value="F:RNA polymerase II cis-regulatory region sequence-specific DNA binding"/>
    <property type="evidence" value="ECO:0007669"/>
    <property type="project" value="TreeGrafter"/>
</dbReference>
<reference evidence="8 9" key="1">
    <citation type="submission" date="2017-11" db="EMBL/GenBank/DDBJ databases">
        <title>De-novo sequencing of pomegranate (Punica granatum L.) genome.</title>
        <authorList>
            <person name="Akparov Z."/>
            <person name="Amiraslanov A."/>
            <person name="Hajiyeva S."/>
            <person name="Abbasov M."/>
            <person name="Kaur K."/>
            <person name="Hamwieh A."/>
            <person name="Solovyev V."/>
            <person name="Salamov A."/>
            <person name="Braich B."/>
            <person name="Kosarev P."/>
            <person name="Mahmoud A."/>
            <person name="Hajiyev E."/>
            <person name="Babayeva S."/>
            <person name="Izzatullayeva V."/>
            <person name="Mammadov A."/>
            <person name="Mammadov A."/>
            <person name="Sharifova S."/>
            <person name="Ojaghi J."/>
            <person name="Eynullazada K."/>
            <person name="Bayramov B."/>
            <person name="Abdulazimova A."/>
            <person name="Shahmuradov I."/>
        </authorList>
    </citation>
    <scope>NUCLEOTIDE SEQUENCE [LARGE SCALE GENOMIC DNA]</scope>
    <source>
        <strain evidence="9">cv. AG2017</strain>
        <tissue evidence="8">Leaf</tissue>
    </source>
</reference>
<feature type="region of interest" description="Disordered" evidence="6">
    <location>
        <begin position="168"/>
        <end position="190"/>
    </location>
</feature>
<evidence type="ECO:0000256" key="3">
    <source>
        <dbReference type="ARBA" id="ARBA00023125"/>
    </source>
</evidence>
<dbReference type="SMART" id="SM00432">
    <property type="entry name" value="MADS"/>
    <property type="match status" value="1"/>
</dbReference>
<evidence type="ECO:0000259" key="7">
    <source>
        <dbReference type="PROSITE" id="PS50066"/>
    </source>
</evidence>
<dbReference type="GO" id="GO:0046983">
    <property type="term" value="F:protein dimerization activity"/>
    <property type="evidence" value="ECO:0007669"/>
    <property type="project" value="InterPro"/>
</dbReference>
<gene>
    <name evidence="8" type="ORF">CRG98_049994</name>
</gene>
<dbReference type="PRINTS" id="PR00404">
    <property type="entry name" value="MADSDOMAIN"/>
</dbReference>
<dbReference type="Proteomes" id="UP000233551">
    <property type="component" value="Unassembled WGS sequence"/>
</dbReference>
<dbReference type="PANTHER" id="PTHR11945:SF534">
    <property type="entry name" value="MYOCYTE-SPECIFIC ENHANCER FACTOR 2"/>
    <property type="match status" value="1"/>
</dbReference>
<dbReference type="InterPro" id="IPR002100">
    <property type="entry name" value="TF_MADSbox"/>
</dbReference>
<dbReference type="EMBL" id="PGOL01044095">
    <property type="protein sequence ID" value="PKH85076.1"/>
    <property type="molecule type" value="Genomic_DNA"/>
</dbReference>
<organism evidence="8 9">
    <name type="scientific">Punica granatum</name>
    <name type="common">Pomegranate</name>
    <dbReference type="NCBI Taxonomy" id="22663"/>
    <lineage>
        <taxon>Eukaryota</taxon>
        <taxon>Viridiplantae</taxon>
        <taxon>Streptophyta</taxon>
        <taxon>Embryophyta</taxon>
        <taxon>Tracheophyta</taxon>
        <taxon>Spermatophyta</taxon>
        <taxon>Magnoliopsida</taxon>
        <taxon>eudicotyledons</taxon>
        <taxon>Gunneridae</taxon>
        <taxon>Pentapetalae</taxon>
        <taxon>rosids</taxon>
        <taxon>malvids</taxon>
        <taxon>Myrtales</taxon>
        <taxon>Lythraceae</taxon>
        <taxon>Punica</taxon>
    </lineage>
</organism>
<dbReference type="PROSITE" id="PS50066">
    <property type="entry name" value="MADS_BOX_2"/>
    <property type="match status" value="1"/>
</dbReference>
<dbReference type="AlphaFoldDB" id="A0A2I0H1B4"/>
<dbReference type="GO" id="GO:0005634">
    <property type="term" value="C:nucleus"/>
    <property type="evidence" value="ECO:0007669"/>
    <property type="project" value="UniProtKB-SubCell"/>
</dbReference>
<dbReference type="GO" id="GO:0045893">
    <property type="term" value="P:positive regulation of DNA-templated transcription"/>
    <property type="evidence" value="ECO:0007669"/>
    <property type="project" value="UniProtKB-ARBA"/>
</dbReference>
<dbReference type="Pfam" id="PF00319">
    <property type="entry name" value="SRF-TF"/>
    <property type="match status" value="1"/>
</dbReference>
<evidence type="ECO:0000256" key="5">
    <source>
        <dbReference type="ARBA" id="ARBA00023242"/>
    </source>
</evidence>
<keyword evidence="4" id="KW-0804">Transcription</keyword>
<evidence type="ECO:0000256" key="6">
    <source>
        <dbReference type="SAM" id="MobiDB-lite"/>
    </source>
</evidence>
<comment type="subcellular location">
    <subcellularLocation>
        <location evidence="1">Nucleus</location>
    </subcellularLocation>
</comment>
<sequence>MTCKRRTEIAEIRNKSAKNVTFTKRRQGLFKKASELSVLCGVRVGIVTFSPAGKPFLFGEDVIADYLMQSRPSSGSEFDTTVKRIKSAPDGSCETVEELESLIRENESLQQAVARRLESGSFAASSSGSRGAISGFHSCCAMNGEFGSSIQTTKASTLLNRSVPLQYGPESITDPLEPHTAANTPDSMTSGLTEAEVEAWVSTLLNPSVPPLQYGP</sequence>
<comment type="caution">
    <text evidence="8">The sequence shown here is derived from an EMBL/GenBank/DDBJ whole genome shotgun (WGS) entry which is preliminary data.</text>
</comment>
<evidence type="ECO:0000313" key="8">
    <source>
        <dbReference type="EMBL" id="PKH85076.1"/>
    </source>
</evidence>
<evidence type="ECO:0000313" key="9">
    <source>
        <dbReference type="Proteomes" id="UP000233551"/>
    </source>
</evidence>
<evidence type="ECO:0000256" key="2">
    <source>
        <dbReference type="ARBA" id="ARBA00023015"/>
    </source>
</evidence>
<dbReference type="Gene3D" id="3.40.1810.10">
    <property type="entry name" value="Transcription factor, MADS-box"/>
    <property type="match status" value="1"/>
</dbReference>
<dbReference type="GO" id="GO:0000981">
    <property type="term" value="F:DNA-binding transcription factor activity, RNA polymerase II-specific"/>
    <property type="evidence" value="ECO:0007669"/>
    <property type="project" value="TreeGrafter"/>
</dbReference>
<dbReference type="CDD" id="cd00120">
    <property type="entry name" value="MADS"/>
    <property type="match status" value="1"/>
</dbReference>
<keyword evidence="9" id="KW-1185">Reference proteome</keyword>
<feature type="compositionally biased region" description="Polar residues" evidence="6">
    <location>
        <begin position="181"/>
        <end position="190"/>
    </location>
</feature>
<dbReference type="PANTHER" id="PTHR11945">
    <property type="entry name" value="MADS BOX PROTEIN"/>
    <property type="match status" value="1"/>
</dbReference>
<dbReference type="STRING" id="22663.A0A2I0H1B4"/>
<keyword evidence="3" id="KW-0238">DNA-binding</keyword>
<protein>
    <recommendedName>
        <fullName evidence="7">MADS-box domain-containing protein</fullName>
    </recommendedName>
</protein>
<dbReference type="InterPro" id="IPR036879">
    <property type="entry name" value="TF_MADSbox_sf"/>
</dbReference>
<feature type="non-terminal residue" evidence="8">
    <location>
        <position position="216"/>
    </location>
</feature>
<feature type="domain" description="MADS-box" evidence="7">
    <location>
        <begin position="2"/>
        <end position="62"/>
    </location>
</feature>
<keyword evidence="2" id="KW-0805">Transcription regulation</keyword>
<accession>A0A2I0H1B4</accession>
<evidence type="ECO:0000256" key="1">
    <source>
        <dbReference type="ARBA" id="ARBA00004123"/>
    </source>
</evidence>
<evidence type="ECO:0000256" key="4">
    <source>
        <dbReference type="ARBA" id="ARBA00023163"/>
    </source>
</evidence>
<proteinExistence type="predicted"/>